<protein>
    <recommendedName>
        <fullName evidence="1">AB hydrolase-1 domain-containing protein</fullName>
    </recommendedName>
</protein>
<dbReference type="AlphaFoldDB" id="A0A1R1QGA8"/>
<comment type="caution">
    <text evidence="2">The sequence shown here is derived from an EMBL/GenBank/DDBJ whole genome shotgun (WGS) entry which is preliminary data.</text>
</comment>
<evidence type="ECO:0000259" key="1">
    <source>
        <dbReference type="Pfam" id="PF00561"/>
    </source>
</evidence>
<dbReference type="InterPro" id="IPR000073">
    <property type="entry name" value="AB_hydrolase_1"/>
</dbReference>
<dbReference type="EMBL" id="MTJL01000030">
    <property type="protein sequence ID" value="OMI02938.1"/>
    <property type="molecule type" value="Genomic_DNA"/>
</dbReference>
<reference evidence="2 3" key="1">
    <citation type="submission" date="2017-01" db="EMBL/GenBank/DDBJ databases">
        <title>Bacillus phylogenomics.</title>
        <authorList>
            <person name="Dunlap C."/>
        </authorList>
    </citation>
    <scope>NUCLEOTIDE SEQUENCE [LARGE SCALE GENOMIC DNA]</scope>
    <source>
        <strain evidence="2 3">NRRL B-41282</strain>
    </source>
</reference>
<dbReference type="Gene3D" id="3.40.50.1820">
    <property type="entry name" value="alpha/beta hydrolase"/>
    <property type="match status" value="1"/>
</dbReference>
<name>A0A1R1QGA8_9BACI</name>
<keyword evidence="3" id="KW-1185">Reference proteome</keyword>
<dbReference type="PANTHER" id="PTHR43358">
    <property type="entry name" value="ALPHA/BETA-HYDROLASE"/>
    <property type="match status" value="1"/>
</dbReference>
<dbReference type="OrthoDB" id="9776685at2"/>
<dbReference type="SUPFAM" id="SSF53474">
    <property type="entry name" value="alpha/beta-Hydrolases"/>
    <property type="match status" value="1"/>
</dbReference>
<accession>A0A1R1S2B2</accession>
<accession>A0A1R1QGA8</accession>
<evidence type="ECO:0000313" key="2">
    <source>
        <dbReference type="EMBL" id="OMI02938.1"/>
    </source>
</evidence>
<dbReference type="Proteomes" id="UP000187367">
    <property type="component" value="Unassembled WGS sequence"/>
</dbReference>
<dbReference type="InterPro" id="IPR052920">
    <property type="entry name" value="DNA-binding_regulatory"/>
</dbReference>
<dbReference type="Pfam" id="PF00561">
    <property type="entry name" value="Abhydrolase_1"/>
    <property type="match status" value="1"/>
</dbReference>
<sequence>MFIWLSVLGAVLLFLFVLGIFFTNQIMYIKQRTNQFIIERETAEGHYAQEAFEALPKEEICLHSPYGYDIKGYYVHPHQTKNTIIICHGVTMNLLNSIKYMNLFLELGWNAVIYDHRRHGMSGGKTTSYGYYEKHDLKTVADWLREKNGKDALIGIHGESMGAVTTLLYAGMPGEDADFYVADCPFATFEEQLIYRLKEDFRLPGTLILPLANLFLKWRDGYRIRDVSPLSVITRIKKPVLFIHSKYDDYIPAESSELLYEKKTGKKKLYIAEKGAHAMSYTHNREGYKKTVRDFLQDITDQHKESERG</sequence>
<dbReference type="PANTHER" id="PTHR43358:SF5">
    <property type="entry name" value="EXPORTED PROTEIN"/>
    <property type="match status" value="1"/>
</dbReference>
<dbReference type="RefSeq" id="WP_076758598.1">
    <property type="nucleotide sequence ID" value="NZ_JARMMH010000015.1"/>
</dbReference>
<gene>
    <name evidence="2" type="ORF">BW143_15745</name>
</gene>
<organism evidence="2 3">
    <name type="scientific">Bacillus swezeyi</name>
    <dbReference type="NCBI Taxonomy" id="1925020"/>
    <lineage>
        <taxon>Bacteria</taxon>
        <taxon>Bacillati</taxon>
        <taxon>Bacillota</taxon>
        <taxon>Bacilli</taxon>
        <taxon>Bacillales</taxon>
        <taxon>Bacillaceae</taxon>
        <taxon>Bacillus</taxon>
    </lineage>
</organism>
<evidence type="ECO:0000313" key="3">
    <source>
        <dbReference type="Proteomes" id="UP000187367"/>
    </source>
</evidence>
<proteinExistence type="predicted"/>
<feature type="domain" description="AB hydrolase-1" evidence="1">
    <location>
        <begin position="83"/>
        <end position="222"/>
    </location>
</feature>
<dbReference type="InterPro" id="IPR029058">
    <property type="entry name" value="AB_hydrolase_fold"/>
</dbReference>